<dbReference type="Proteomes" id="UP000429523">
    <property type="component" value="Unassembled WGS sequence"/>
</dbReference>
<dbReference type="EMBL" id="QXGF01000551">
    <property type="protein sequence ID" value="KAE8938555.1"/>
    <property type="molecule type" value="Genomic_DNA"/>
</dbReference>
<dbReference type="Proteomes" id="UP000433483">
    <property type="component" value="Unassembled WGS sequence"/>
</dbReference>
<dbReference type="Proteomes" id="UP000440367">
    <property type="component" value="Unassembled WGS sequence"/>
</dbReference>
<reference evidence="5 6" key="1">
    <citation type="submission" date="2018-08" db="EMBL/GenBank/DDBJ databases">
        <title>Genomic investigation of the strawberry pathogen Phytophthora fragariae indicates pathogenicity is determined by transcriptional variation in three key races.</title>
        <authorList>
            <person name="Adams T.M."/>
            <person name="Armitage A.D."/>
            <person name="Sobczyk M.K."/>
            <person name="Bates H.J."/>
            <person name="Dunwell J.M."/>
            <person name="Nellist C.F."/>
            <person name="Harrison R.J."/>
        </authorList>
    </citation>
    <scope>NUCLEOTIDE SEQUENCE [LARGE SCALE GENOMIC DNA]</scope>
    <source>
        <strain evidence="4 7">BC-1</strain>
        <strain evidence="3 6">NOV-27</strain>
        <strain evidence="2 8">NOV-5</strain>
        <strain evidence="1 5">NOV-9</strain>
    </source>
</reference>
<comment type="caution">
    <text evidence="1">The sequence shown here is derived from an EMBL/GenBank/DDBJ whole genome shotgun (WGS) entry which is preliminary data.</text>
</comment>
<evidence type="ECO:0000313" key="8">
    <source>
        <dbReference type="Proteomes" id="UP000440732"/>
    </source>
</evidence>
<name>A0A6A3EYQ2_9STRA</name>
<evidence type="ECO:0000313" key="2">
    <source>
        <dbReference type="EMBL" id="KAE9145626.1"/>
    </source>
</evidence>
<gene>
    <name evidence="4" type="ORF">PF002_g11641</name>
    <name evidence="3" type="ORF">PF005_g10354</name>
    <name evidence="2" type="ORF">PF006_g9544</name>
    <name evidence="1" type="ORF">PF009_g11576</name>
</gene>
<evidence type="ECO:0000313" key="7">
    <source>
        <dbReference type="Proteomes" id="UP000440367"/>
    </source>
</evidence>
<proteinExistence type="predicted"/>
<dbReference type="AlphaFoldDB" id="A0A6A3EYQ2"/>
<accession>A0A6A3EYQ2</accession>
<dbReference type="EMBL" id="QXGA01000458">
    <property type="protein sequence ID" value="KAE9145626.1"/>
    <property type="molecule type" value="Genomic_DNA"/>
</dbReference>
<evidence type="ECO:0000313" key="1">
    <source>
        <dbReference type="EMBL" id="KAE8938555.1"/>
    </source>
</evidence>
<evidence type="ECO:0000313" key="6">
    <source>
        <dbReference type="Proteomes" id="UP000433483"/>
    </source>
</evidence>
<evidence type="ECO:0000313" key="3">
    <source>
        <dbReference type="EMBL" id="KAE9213060.1"/>
    </source>
</evidence>
<keyword evidence="6" id="KW-1185">Reference proteome</keyword>
<evidence type="ECO:0000313" key="4">
    <source>
        <dbReference type="EMBL" id="KAE9235039.1"/>
    </source>
</evidence>
<dbReference type="EMBL" id="QXGD01000536">
    <property type="protein sequence ID" value="KAE9235039.1"/>
    <property type="molecule type" value="Genomic_DNA"/>
</dbReference>
<sequence length="46" mass="4959">MHLPSRKCAKEVLEDAAAEGLDTPTVMSMPARLDAVIASMDGHTKY</sequence>
<evidence type="ECO:0000313" key="5">
    <source>
        <dbReference type="Proteomes" id="UP000429523"/>
    </source>
</evidence>
<dbReference type="Proteomes" id="UP000440732">
    <property type="component" value="Unassembled WGS sequence"/>
</dbReference>
<dbReference type="EMBL" id="QXGB01000489">
    <property type="protein sequence ID" value="KAE9213060.1"/>
    <property type="molecule type" value="Genomic_DNA"/>
</dbReference>
<protein>
    <submittedName>
        <fullName evidence="1">Uncharacterized protein</fullName>
    </submittedName>
</protein>
<organism evidence="1 5">
    <name type="scientific">Phytophthora fragariae</name>
    <dbReference type="NCBI Taxonomy" id="53985"/>
    <lineage>
        <taxon>Eukaryota</taxon>
        <taxon>Sar</taxon>
        <taxon>Stramenopiles</taxon>
        <taxon>Oomycota</taxon>
        <taxon>Peronosporomycetes</taxon>
        <taxon>Peronosporales</taxon>
        <taxon>Peronosporaceae</taxon>
        <taxon>Phytophthora</taxon>
    </lineage>
</organism>